<evidence type="ECO:0000256" key="2">
    <source>
        <dbReference type="ARBA" id="ARBA00022598"/>
    </source>
</evidence>
<feature type="binding site" evidence="11">
    <location>
        <position position="172"/>
    </location>
    <ligand>
        <name>Mn(2+)</name>
        <dbReference type="ChEBI" id="CHEBI:29035"/>
        <label>2</label>
    </ligand>
</feature>
<evidence type="ECO:0000256" key="3">
    <source>
        <dbReference type="ARBA" id="ARBA00022723"/>
    </source>
</evidence>
<evidence type="ECO:0000256" key="11">
    <source>
        <dbReference type="PIRSR" id="PIRSR601233-3"/>
    </source>
</evidence>
<feature type="binding site" evidence="10">
    <location>
        <begin position="243"/>
        <end position="244"/>
    </location>
    <ligand>
        <name>GMP</name>
        <dbReference type="ChEBI" id="CHEBI:58115"/>
    </ligand>
</feature>
<feature type="binding site" evidence="11">
    <location>
        <position position="243"/>
    </location>
    <ligand>
        <name>Mn(2+)</name>
        <dbReference type="ChEBI" id="CHEBI:29035"/>
        <label>2</label>
    </ligand>
</feature>
<accession>A0A222FGX7</accession>
<feature type="binding site" evidence="11">
    <location>
        <position position="141"/>
    </location>
    <ligand>
        <name>Mn(2+)</name>
        <dbReference type="ChEBI" id="CHEBI:29035"/>
        <label>1</label>
    </ligand>
</feature>
<dbReference type="EC" id="6.5.1.8" evidence="1"/>
<feature type="active site" description="GMP-histidine intermediate" evidence="9">
    <location>
        <position position="309"/>
    </location>
</feature>
<dbReference type="GO" id="GO:0005525">
    <property type="term" value="F:GTP binding"/>
    <property type="evidence" value="ECO:0007669"/>
    <property type="project" value="UniProtKB-KW"/>
</dbReference>
<dbReference type="PANTHER" id="PTHR11118">
    <property type="entry name" value="RNA-SPLICING LIGASE RTCB HOMOLOG"/>
    <property type="match status" value="1"/>
</dbReference>
<dbReference type="Pfam" id="PF01139">
    <property type="entry name" value="RtcB"/>
    <property type="match status" value="2"/>
</dbReference>
<protein>
    <recommendedName>
        <fullName evidence="1">3'-phosphate/5'-hydroxy nucleic acid ligase</fullName>
        <ecNumber evidence="1">6.5.1.8</ecNumber>
    </recommendedName>
</protein>
<feature type="binding site" evidence="10">
    <location>
        <begin position="140"/>
        <end position="144"/>
    </location>
    <ligand>
        <name>GMP</name>
        <dbReference type="ChEBI" id="CHEBI:58115"/>
    </ligand>
</feature>
<evidence type="ECO:0000256" key="7">
    <source>
        <dbReference type="ARBA" id="ARBA00023211"/>
    </source>
</evidence>
<dbReference type="RefSeq" id="WP_094058901.1">
    <property type="nucleotide sequence ID" value="NZ_CP022530.1"/>
</dbReference>
<keyword evidence="13" id="KW-1185">Reference proteome</keyword>
<dbReference type="GO" id="GO:0170057">
    <property type="term" value="F:RNA ligase (GTP) activity"/>
    <property type="evidence" value="ECO:0007669"/>
    <property type="project" value="UniProtKB-EC"/>
</dbReference>
<dbReference type="SUPFAM" id="SSF103365">
    <property type="entry name" value="Hypothetical protein PH1602"/>
    <property type="match status" value="1"/>
</dbReference>
<evidence type="ECO:0000256" key="4">
    <source>
        <dbReference type="ARBA" id="ARBA00022741"/>
    </source>
</evidence>
<comment type="catalytic activity">
    <reaction evidence="8">
        <text>a 3'-end 3'-phospho-ribonucleotide-RNA + a 5'-end dephospho-ribonucleoside-RNA + GTP = a ribonucleotidyl-ribonucleotide-RNA + GMP + diphosphate</text>
        <dbReference type="Rhea" id="RHEA:68076"/>
        <dbReference type="Rhea" id="RHEA-COMP:10463"/>
        <dbReference type="Rhea" id="RHEA-COMP:13936"/>
        <dbReference type="Rhea" id="RHEA-COMP:17355"/>
        <dbReference type="ChEBI" id="CHEBI:33019"/>
        <dbReference type="ChEBI" id="CHEBI:37565"/>
        <dbReference type="ChEBI" id="CHEBI:58115"/>
        <dbReference type="ChEBI" id="CHEBI:83062"/>
        <dbReference type="ChEBI" id="CHEBI:138284"/>
        <dbReference type="ChEBI" id="CHEBI:173118"/>
        <dbReference type="EC" id="6.5.1.8"/>
    </reaction>
</comment>
<feature type="binding site" evidence="10">
    <location>
        <begin position="309"/>
        <end position="312"/>
    </location>
    <ligand>
        <name>GMP</name>
        <dbReference type="ChEBI" id="CHEBI:58115"/>
    </ligand>
</feature>
<dbReference type="KEGG" id="bsan:CHH28_02950"/>
<dbReference type="InterPro" id="IPR017510">
    <property type="entry name" value="RtcB2"/>
</dbReference>
<evidence type="ECO:0000256" key="10">
    <source>
        <dbReference type="PIRSR" id="PIRSR601233-2"/>
    </source>
</evidence>
<keyword evidence="6 10" id="KW-0342">GTP-binding</keyword>
<dbReference type="GO" id="GO:0006396">
    <property type="term" value="P:RNA processing"/>
    <property type="evidence" value="ECO:0007669"/>
    <property type="project" value="InterPro"/>
</dbReference>
<evidence type="ECO:0000256" key="6">
    <source>
        <dbReference type="ARBA" id="ARBA00023134"/>
    </source>
</evidence>
<dbReference type="GO" id="GO:0046872">
    <property type="term" value="F:metal ion binding"/>
    <property type="evidence" value="ECO:0007669"/>
    <property type="project" value="UniProtKB-KW"/>
</dbReference>
<keyword evidence="3 11" id="KW-0479">Metal-binding</keyword>
<name>A0A222FGX7_9GAMM</name>
<dbReference type="NCBIfam" id="NF007153">
    <property type="entry name" value="PRK09588.1"/>
    <property type="match status" value="1"/>
</dbReference>
<reference evidence="12 13" key="1">
    <citation type="submission" date="2017-07" db="EMBL/GenBank/DDBJ databases">
        <title>Annotated genome sequence of Bacterioplanes sanyensis isolated from Red Sea.</title>
        <authorList>
            <person name="Rehman Z.U."/>
        </authorList>
    </citation>
    <scope>NUCLEOTIDE SEQUENCE [LARGE SCALE GENOMIC DNA]</scope>
    <source>
        <strain evidence="12 13">NV9</strain>
    </source>
</reference>
<keyword evidence="4 10" id="KW-0547">Nucleotide-binding</keyword>
<keyword evidence="5" id="KW-0692">RNA repair</keyword>
<dbReference type="Proteomes" id="UP000202440">
    <property type="component" value="Chromosome"/>
</dbReference>
<keyword evidence="2 12" id="KW-0436">Ligase</keyword>
<feature type="binding site" evidence="11">
    <location>
        <position position="74"/>
    </location>
    <ligand>
        <name>Mn(2+)</name>
        <dbReference type="ChEBI" id="CHEBI:29035"/>
        <label>1</label>
    </ligand>
</feature>
<proteinExistence type="predicted"/>
<evidence type="ECO:0000256" key="5">
    <source>
        <dbReference type="ARBA" id="ARBA00022800"/>
    </source>
</evidence>
<comment type="cofactor">
    <cofactor evidence="11">
        <name>Mn(2+)</name>
        <dbReference type="ChEBI" id="CHEBI:29035"/>
    </cofactor>
    <text evidence="11">Binds 2 manganese ions per subunit.</text>
</comment>
<dbReference type="GO" id="GO:0003972">
    <property type="term" value="F:RNA ligase (ATP) activity"/>
    <property type="evidence" value="ECO:0007669"/>
    <property type="project" value="TreeGrafter"/>
</dbReference>
<dbReference type="OrthoDB" id="9802323at2"/>
<dbReference type="AlphaFoldDB" id="A0A222FGX7"/>
<evidence type="ECO:0000256" key="1">
    <source>
        <dbReference type="ARBA" id="ARBA00012726"/>
    </source>
</evidence>
<evidence type="ECO:0000256" key="8">
    <source>
        <dbReference type="ARBA" id="ARBA00047746"/>
    </source>
</evidence>
<dbReference type="NCBIfam" id="TIGR03073">
    <property type="entry name" value="release_rtcB"/>
    <property type="match status" value="1"/>
</dbReference>
<dbReference type="InterPro" id="IPR001233">
    <property type="entry name" value="RtcB"/>
</dbReference>
<evidence type="ECO:0000313" key="13">
    <source>
        <dbReference type="Proteomes" id="UP000202440"/>
    </source>
</evidence>
<dbReference type="PANTHER" id="PTHR11118:SF1">
    <property type="entry name" value="RNA-SPLICING LIGASE RTCB HOMOLOG"/>
    <property type="match status" value="1"/>
</dbReference>
<gene>
    <name evidence="12" type="ORF">CHH28_02950</name>
</gene>
<evidence type="ECO:0000313" key="12">
    <source>
        <dbReference type="EMBL" id="ASP37691.1"/>
    </source>
</evidence>
<evidence type="ECO:0000256" key="9">
    <source>
        <dbReference type="PIRSR" id="PIRSR601233-1"/>
    </source>
</evidence>
<dbReference type="EMBL" id="CP022530">
    <property type="protein sequence ID" value="ASP37691.1"/>
    <property type="molecule type" value="Genomic_DNA"/>
</dbReference>
<dbReference type="GO" id="GO:0042245">
    <property type="term" value="P:RNA repair"/>
    <property type="evidence" value="ECO:0007669"/>
    <property type="project" value="UniProtKB-KW"/>
</dbReference>
<feature type="binding site" evidence="10">
    <location>
        <position position="288"/>
    </location>
    <ligand>
        <name>GMP</name>
        <dbReference type="ChEBI" id="CHEBI:58115"/>
    </ligand>
</feature>
<keyword evidence="7 11" id="KW-0464">Manganese</keyword>
<sequence length="393" mass="43820">MGTSIQFLSDSICLVASRHSWIEGQAVQQLHSTAKLSGMQKIAGMPDLHPGKGYPIGAACLSQGILYPALVGSDIGCGMSFWQTDLSARKAKPEKWQRQLSQVEQPLQQHWQALVIDEKQRLNIHCDEFDHALGTIGGGNHFAEFQQVDEIYDDVRAAQLGLNPQTLQLLVHSGSRGYGQRILQHHVQRFGHHGLADDSNEQQAYLQCHDEALRWAQLNRQLIAQRFLHALGTHGEPLLDVHHNLVSASPQPDVSLLDGQPSAWLHRKGATPADQGPVVIPGSRGDYSWLVEPITDTDNVRHALWSLAHGAGRKWKRTDCKGRLSHKYSQTDLRRTRLGSVVICNDKELLYEEAPQAYKDSRRVIDDLLEAGLVRLIARLKPVLTFKTQGGRC</sequence>
<feature type="binding site" evidence="10">
    <location>
        <position position="387"/>
    </location>
    <ligand>
        <name>GMP</name>
        <dbReference type="ChEBI" id="CHEBI:58115"/>
    </ligand>
</feature>
<dbReference type="InterPro" id="IPR036025">
    <property type="entry name" value="RtcB-like_sf"/>
</dbReference>
<organism evidence="12 13">
    <name type="scientific">Bacterioplanes sanyensis</name>
    <dbReference type="NCBI Taxonomy" id="1249553"/>
    <lineage>
        <taxon>Bacteria</taxon>
        <taxon>Pseudomonadati</taxon>
        <taxon>Pseudomonadota</taxon>
        <taxon>Gammaproteobacteria</taxon>
        <taxon>Oceanospirillales</taxon>
        <taxon>Oceanospirillaceae</taxon>
        <taxon>Bacterioplanes</taxon>
    </lineage>
</organism>
<dbReference type="Gene3D" id="3.90.1860.10">
    <property type="entry name" value="tRNA-splicing ligase RtcB"/>
    <property type="match status" value="1"/>
</dbReference>